<evidence type="ECO:0008006" key="4">
    <source>
        <dbReference type="Google" id="ProtNLM"/>
    </source>
</evidence>
<feature type="transmembrane region" description="Helical" evidence="1">
    <location>
        <begin position="661"/>
        <end position="684"/>
    </location>
</feature>
<dbReference type="EMBL" id="FWYC01000013">
    <property type="protein sequence ID" value="SMD19959.1"/>
    <property type="molecule type" value="Genomic_DNA"/>
</dbReference>
<reference evidence="3" key="1">
    <citation type="submission" date="2017-04" db="EMBL/GenBank/DDBJ databases">
        <authorList>
            <person name="Varghese N."/>
            <person name="Submissions S."/>
        </authorList>
    </citation>
    <scope>NUCLEOTIDE SEQUENCE [LARGE SCALE GENOMIC DNA]</scope>
    <source>
        <strain evidence="3">DSM 44073</strain>
    </source>
</reference>
<dbReference type="OrthoDB" id="3258069at2"/>
<evidence type="ECO:0000256" key="1">
    <source>
        <dbReference type="SAM" id="Phobius"/>
    </source>
</evidence>
<evidence type="ECO:0000313" key="3">
    <source>
        <dbReference type="Proteomes" id="UP000192840"/>
    </source>
</evidence>
<proteinExistence type="predicted"/>
<sequence>MTRQLRSRLLGIGRAAGTRSESGGIRFFALALASLLLALSAAAVIAAPSIEASRANRMSAGQLVRADTPAASTVLVKMAIDHLQEGRQYTVVFLSPVGDGAPLPPGLDAWPARGTAVVSPELLREGAGQRVSGRYGEIAGTIGAAGLADATELLAYVRPAQDVDPNDNNAVAVSGFGGSDPVMPRENLHWLLADQDLLPGGLVALLVVLGLVPSLLLALVASGVAAHSRDRRDALVTALGGRVPHRLWIAVGEAWVPVSLGAAGAVAVIAWFTAADRRLPIVDYVVSAADIRGLWWAFALCAVAAAAFVLCVAVLRSAFSAFSRSGNRTLRELAGRTHRARVVLFPCFVLLAAWGPSLFSSQQLLHVLTGYAGLVGAVLTMPAAIGVGVAAMGRALASAGRDRQQPALLTSGRRMAFRPEATARQVFGVCACIFFLLFALTMQSNFASNAGEANSFIKEHGYSLVEVHPRGQVTSAEVDEFVAAVPDGIEVVAYTRPATEPTAPIRLTGTCPALTALTLPCSAEQQALRVDPAEDALAAWLRSSGDGRKPALTTGLGAPSSALAEGSISLLAFTFNGDDIAAGVLNNAGAVFPYGAATSVPGESWYIGAVPPLEQSGWITLIGGFGLAVLILATGLGLAGEFLRFGRSIAPLSVLTGNRRIYWRAAALVSLLPLTTAVAGGFLVGYVVVRPMARTSVNLITPTFVAICCGAALFAGIVVWSWSAAAAVSSADRWRPGRGDD</sequence>
<dbReference type="RefSeq" id="WP_030481494.1">
    <property type="nucleotide sequence ID" value="NZ_FWYC01000013.1"/>
</dbReference>
<accession>A0A1W2FD69</accession>
<feature type="transmembrane region" description="Helical" evidence="1">
    <location>
        <begin position="704"/>
        <end position="728"/>
    </location>
</feature>
<protein>
    <recommendedName>
        <fullName evidence="4">FtsX-like permease family protein</fullName>
    </recommendedName>
</protein>
<feature type="transmembrane region" description="Helical" evidence="1">
    <location>
        <begin position="618"/>
        <end position="640"/>
    </location>
</feature>
<feature type="transmembrane region" description="Helical" evidence="1">
    <location>
        <begin position="202"/>
        <end position="226"/>
    </location>
</feature>
<dbReference type="eggNOG" id="COG0577">
    <property type="taxonomic scope" value="Bacteria"/>
</dbReference>
<evidence type="ECO:0000313" key="2">
    <source>
        <dbReference type="EMBL" id="SMD19959.1"/>
    </source>
</evidence>
<dbReference type="AlphaFoldDB" id="A0A1W2FD69"/>
<keyword evidence="1" id="KW-0812">Transmembrane</keyword>
<feature type="transmembrane region" description="Helical" evidence="1">
    <location>
        <begin position="421"/>
        <end position="440"/>
    </location>
</feature>
<feature type="transmembrane region" description="Helical" evidence="1">
    <location>
        <begin position="340"/>
        <end position="359"/>
    </location>
</feature>
<feature type="transmembrane region" description="Helical" evidence="1">
    <location>
        <begin position="247"/>
        <end position="274"/>
    </location>
</feature>
<feature type="transmembrane region" description="Helical" evidence="1">
    <location>
        <begin position="371"/>
        <end position="393"/>
    </location>
</feature>
<dbReference type="STRING" id="40571.SAMN05660733_05755"/>
<feature type="transmembrane region" description="Helical" evidence="1">
    <location>
        <begin position="294"/>
        <end position="319"/>
    </location>
</feature>
<keyword evidence="3" id="KW-1185">Reference proteome</keyword>
<gene>
    <name evidence="2" type="ORF">SAMN05660733_05755</name>
</gene>
<name>A0A1W2FD69_9PSEU</name>
<dbReference type="Proteomes" id="UP000192840">
    <property type="component" value="Unassembled WGS sequence"/>
</dbReference>
<organism evidence="2 3">
    <name type="scientific">Lentzea albidocapillata</name>
    <dbReference type="NCBI Taxonomy" id="40571"/>
    <lineage>
        <taxon>Bacteria</taxon>
        <taxon>Bacillati</taxon>
        <taxon>Actinomycetota</taxon>
        <taxon>Actinomycetes</taxon>
        <taxon>Pseudonocardiales</taxon>
        <taxon>Pseudonocardiaceae</taxon>
        <taxon>Lentzea</taxon>
    </lineage>
</organism>
<keyword evidence="1" id="KW-1133">Transmembrane helix</keyword>
<keyword evidence="1" id="KW-0472">Membrane</keyword>